<proteinExistence type="predicted"/>
<evidence type="ECO:0000256" key="2">
    <source>
        <dbReference type="SAM" id="Phobius"/>
    </source>
</evidence>
<keyword evidence="4" id="KW-1185">Reference proteome</keyword>
<evidence type="ECO:0008006" key="5">
    <source>
        <dbReference type="Google" id="ProtNLM"/>
    </source>
</evidence>
<reference evidence="3 4" key="1">
    <citation type="journal article" date="2019" name="Int. J. Syst. Evol. Microbiol.">
        <title>The Global Catalogue of Microorganisms (GCM) 10K type strain sequencing project: providing services to taxonomists for standard genome sequencing and annotation.</title>
        <authorList>
            <consortium name="The Broad Institute Genomics Platform"/>
            <consortium name="The Broad Institute Genome Sequencing Center for Infectious Disease"/>
            <person name="Wu L."/>
            <person name="Ma J."/>
        </authorList>
    </citation>
    <scope>NUCLEOTIDE SEQUENCE [LARGE SCALE GENOMIC DNA]</scope>
    <source>
        <strain evidence="3 4">JCM 6835</strain>
    </source>
</reference>
<accession>A0ABN3RXI1</accession>
<dbReference type="EMBL" id="BAAATE010000008">
    <property type="protein sequence ID" value="GAA2663171.1"/>
    <property type="molecule type" value="Genomic_DNA"/>
</dbReference>
<feature type="region of interest" description="Disordered" evidence="1">
    <location>
        <begin position="35"/>
        <end position="67"/>
    </location>
</feature>
<feature type="transmembrane region" description="Helical" evidence="2">
    <location>
        <begin position="15"/>
        <end position="34"/>
    </location>
</feature>
<keyword evidence="2" id="KW-0812">Transmembrane</keyword>
<dbReference type="Proteomes" id="UP001501666">
    <property type="component" value="Unassembled WGS sequence"/>
</dbReference>
<gene>
    <name evidence="3" type="ORF">GCM10010412_037630</name>
</gene>
<dbReference type="RefSeq" id="WP_346147994.1">
    <property type="nucleotide sequence ID" value="NZ_BAAATE010000008.1"/>
</dbReference>
<keyword evidence="2" id="KW-0472">Membrane</keyword>
<name>A0ABN3RXI1_9ACTN</name>
<keyword evidence="2" id="KW-1133">Transmembrane helix</keyword>
<evidence type="ECO:0000313" key="4">
    <source>
        <dbReference type="Proteomes" id="UP001501666"/>
    </source>
</evidence>
<evidence type="ECO:0000256" key="1">
    <source>
        <dbReference type="SAM" id="MobiDB-lite"/>
    </source>
</evidence>
<comment type="caution">
    <text evidence="3">The sequence shown here is derived from an EMBL/GenBank/DDBJ whole genome shotgun (WGS) entry which is preliminary data.</text>
</comment>
<evidence type="ECO:0000313" key="3">
    <source>
        <dbReference type="EMBL" id="GAA2663171.1"/>
    </source>
</evidence>
<sequence length="290" mass="31241">MHDVIEAGTPHRRRWIGIAVLVGVLAVPAAGLLISRNPDEPPGPARPDMALSGTPRPSTYQYESTPNVLRAEPRREGEEEAIDVVFPDGTEAEVRYPARLQLGRKGSRPTQGVWSEGPALRFRKLYAPLGGQPLNGRRIRGLTSNVSLWTFPSGQLLIYEFGDWRIALLDRPDPLTFEQRMEWARALKGRVTSGGYLVLSASKPVHLSGPGDRLGGEPAGPGLLFGGGLSQMVSLVLTKNCPRNGGIPPEVRQNGRGADGTCKGDVFVSASGEAPFVKSALKGIKVKLKQ</sequence>
<protein>
    <recommendedName>
        <fullName evidence="5">Phosphodiester glycosidase domain-containing protein</fullName>
    </recommendedName>
</protein>
<feature type="compositionally biased region" description="Polar residues" evidence="1">
    <location>
        <begin position="55"/>
        <end position="67"/>
    </location>
</feature>
<organism evidence="3 4">
    <name type="scientific">Nonomuraea recticatena</name>
    <dbReference type="NCBI Taxonomy" id="46178"/>
    <lineage>
        <taxon>Bacteria</taxon>
        <taxon>Bacillati</taxon>
        <taxon>Actinomycetota</taxon>
        <taxon>Actinomycetes</taxon>
        <taxon>Streptosporangiales</taxon>
        <taxon>Streptosporangiaceae</taxon>
        <taxon>Nonomuraea</taxon>
    </lineage>
</organism>